<dbReference type="Pfam" id="PF00566">
    <property type="entry name" value="RabGAP-TBC"/>
    <property type="match status" value="1"/>
</dbReference>
<feature type="domain" description="Rab-GAP TBC" evidence="2">
    <location>
        <begin position="277"/>
        <end position="566"/>
    </location>
</feature>
<reference evidence="3 4" key="1">
    <citation type="submission" date="2015-11" db="EMBL/GenBank/DDBJ databases">
        <title>The genome of Debaryomyces fabryi.</title>
        <authorList>
            <person name="Tafer H."/>
            <person name="Lopandic K."/>
        </authorList>
    </citation>
    <scope>NUCLEOTIDE SEQUENCE [LARGE SCALE GENOMIC DNA]</scope>
    <source>
        <strain evidence="3 4">CBS 789</strain>
    </source>
</reference>
<dbReference type="Gene3D" id="1.10.8.270">
    <property type="entry name" value="putative rabgap domain of human tbc1 domain family member 14 like domains"/>
    <property type="match status" value="1"/>
</dbReference>
<dbReference type="InterPro" id="IPR000195">
    <property type="entry name" value="Rab-GAP-TBC_dom"/>
</dbReference>
<dbReference type="GeneID" id="26841993"/>
<dbReference type="PROSITE" id="PS50086">
    <property type="entry name" value="TBC_RABGAP"/>
    <property type="match status" value="1"/>
</dbReference>
<name>A0A0V1PSP8_9ASCO</name>
<keyword evidence="4" id="KW-1185">Reference proteome</keyword>
<feature type="compositionally biased region" description="Low complexity" evidence="1">
    <location>
        <begin position="328"/>
        <end position="346"/>
    </location>
</feature>
<feature type="region of interest" description="Disordered" evidence="1">
    <location>
        <begin position="182"/>
        <end position="203"/>
    </location>
</feature>
<dbReference type="RefSeq" id="XP_015465370.1">
    <property type="nucleotide sequence ID" value="XM_015613813.1"/>
</dbReference>
<dbReference type="FunFam" id="1.10.472.80:FF:000001">
    <property type="entry name" value="TBC1 domain family member 22B"/>
    <property type="match status" value="1"/>
</dbReference>
<protein>
    <recommendedName>
        <fullName evidence="2">Rab-GAP TBC domain-containing protein</fullName>
    </recommendedName>
</protein>
<dbReference type="InterPro" id="IPR035969">
    <property type="entry name" value="Rab-GAP_TBC_sf"/>
</dbReference>
<dbReference type="SMART" id="SM00164">
    <property type="entry name" value="TBC"/>
    <property type="match status" value="1"/>
</dbReference>
<dbReference type="Gene3D" id="1.10.10.750">
    <property type="entry name" value="Ypt/Rab-GAP domain of gyp1p, domain 1"/>
    <property type="match status" value="1"/>
</dbReference>
<dbReference type="EMBL" id="LMYN01000158">
    <property type="protein sequence ID" value="KRZ99267.1"/>
    <property type="molecule type" value="Genomic_DNA"/>
</dbReference>
<evidence type="ECO:0000313" key="4">
    <source>
        <dbReference type="Proteomes" id="UP000054251"/>
    </source>
</evidence>
<sequence>MSQVYSNSNNEFIFGENGGKGKHLSSFLKNLSLTGSSNSSSNSNSKSNDHYNDINSSIYGNFSYGANSPNEKNVENSGSIKTPNFKKSPYQRSVSGPVGASFSHLATPPGDAKVSSNSNSKHGLSSPYKNLGLHASTGHKSGHRTFSGRQRYADLDDDWDADLEEVSVPSLNRGSLENKNLSRINTDNASANSTRNSLSLQPSPMLDSLHPDLTVPINTHNNKDDSNKESLDYDDLQTKLEINKLNQLNVKYSKFRKMITNDTNISIQELRRLSWNGIPCELRAITWQILLGYLPTNKSRQSSTLKRKREEYLDGLSVVNSQIKFSDDSPSNNSSASLSSASNSNSNRDKQLYHQIKIDVKRTNPTIKLYAYPETQQSLRKILFLWAVRHPASGYVQGINDLCTPFYQIFLNNYIWQLQKVAANRQNPADDSDIQLFIPGLLDDSDNKEQELLNDPNLMNYNIGNFNPAKLSPRIISIIEADTYWCLSRVLENITDNYIHEQPGIIRQVNDLRNLISKIDLELLQHFDNEGVEFIQFAFRWMNCLLMRELSIPLIIRMWDTYLSESPLGFNNFHIYVCAAFLIKFSSELKHKDFQEILLFLQNPPTTYWTEKDIELMLSEAFIWQSLYKNASAHLR</sequence>
<dbReference type="AlphaFoldDB" id="A0A0V1PSP8"/>
<feature type="region of interest" description="Disordered" evidence="1">
    <location>
        <begin position="324"/>
        <end position="348"/>
    </location>
</feature>
<evidence type="ECO:0000259" key="2">
    <source>
        <dbReference type="PROSITE" id="PS50086"/>
    </source>
</evidence>
<organism evidence="3 4">
    <name type="scientific">Debaryomyces fabryi</name>
    <dbReference type="NCBI Taxonomy" id="58627"/>
    <lineage>
        <taxon>Eukaryota</taxon>
        <taxon>Fungi</taxon>
        <taxon>Dikarya</taxon>
        <taxon>Ascomycota</taxon>
        <taxon>Saccharomycotina</taxon>
        <taxon>Pichiomycetes</taxon>
        <taxon>Debaryomycetaceae</taxon>
        <taxon>Debaryomyces</taxon>
    </lineage>
</organism>
<comment type="caution">
    <text evidence="3">The sequence shown here is derived from an EMBL/GenBank/DDBJ whole genome shotgun (WGS) entry which is preliminary data.</text>
</comment>
<accession>A0A0V1PSP8</accession>
<dbReference type="SUPFAM" id="SSF47923">
    <property type="entry name" value="Ypt/Rab-GAP domain of gyp1p"/>
    <property type="match status" value="2"/>
</dbReference>
<feature type="compositionally biased region" description="Polar residues" evidence="1">
    <location>
        <begin position="69"/>
        <end position="82"/>
    </location>
</feature>
<dbReference type="GO" id="GO:0005794">
    <property type="term" value="C:Golgi apparatus"/>
    <property type="evidence" value="ECO:0007669"/>
    <property type="project" value="TreeGrafter"/>
</dbReference>
<dbReference type="OrthoDB" id="26371at2759"/>
<dbReference type="GO" id="GO:0005096">
    <property type="term" value="F:GTPase activator activity"/>
    <property type="evidence" value="ECO:0007669"/>
    <property type="project" value="TreeGrafter"/>
</dbReference>
<dbReference type="PANTHER" id="PTHR22957:SF26">
    <property type="entry name" value="LD44506P"/>
    <property type="match status" value="1"/>
</dbReference>
<feature type="region of interest" description="Disordered" evidence="1">
    <location>
        <begin position="69"/>
        <end position="125"/>
    </location>
</feature>
<dbReference type="PANTHER" id="PTHR22957">
    <property type="entry name" value="TBC1 DOMAIN FAMILY MEMBER GTPASE-ACTIVATING PROTEIN"/>
    <property type="match status" value="1"/>
</dbReference>
<gene>
    <name evidence="3" type="ORF">AC631_04984</name>
</gene>
<evidence type="ECO:0000313" key="3">
    <source>
        <dbReference type="EMBL" id="KRZ99267.1"/>
    </source>
</evidence>
<dbReference type="Proteomes" id="UP000054251">
    <property type="component" value="Unassembled WGS sequence"/>
</dbReference>
<feature type="compositionally biased region" description="Polar residues" evidence="1">
    <location>
        <begin position="182"/>
        <end position="202"/>
    </location>
</feature>
<dbReference type="Gene3D" id="1.10.472.80">
    <property type="entry name" value="Ypt/Rab-GAP domain of gyp1p, domain 3"/>
    <property type="match status" value="1"/>
</dbReference>
<proteinExistence type="predicted"/>
<evidence type="ECO:0000256" key="1">
    <source>
        <dbReference type="SAM" id="MobiDB-lite"/>
    </source>
</evidence>